<accession>B0CRW4</accession>
<evidence type="ECO:0000313" key="3">
    <source>
        <dbReference type="EMBL" id="EDR14191.1"/>
    </source>
</evidence>
<gene>
    <name evidence="3" type="ORF">LACBIDRAFT_305767</name>
</gene>
<dbReference type="STRING" id="486041.B0CRW4"/>
<reference evidence="3 4" key="1">
    <citation type="journal article" date="2008" name="Nature">
        <title>The genome of Laccaria bicolor provides insights into mycorrhizal symbiosis.</title>
        <authorList>
            <person name="Martin F."/>
            <person name="Aerts A."/>
            <person name="Ahren D."/>
            <person name="Brun A."/>
            <person name="Danchin E.G.J."/>
            <person name="Duchaussoy F."/>
            <person name="Gibon J."/>
            <person name="Kohler A."/>
            <person name="Lindquist E."/>
            <person name="Pereda V."/>
            <person name="Salamov A."/>
            <person name="Shapiro H.J."/>
            <person name="Wuyts J."/>
            <person name="Blaudez D."/>
            <person name="Buee M."/>
            <person name="Brokstein P."/>
            <person name="Canbaeck B."/>
            <person name="Cohen D."/>
            <person name="Courty P.E."/>
            <person name="Coutinho P.M."/>
            <person name="Delaruelle C."/>
            <person name="Detter J.C."/>
            <person name="Deveau A."/>
            <person name="DiFazio S."/>
            <person name="Duplessis S."/>
            <person name="Fraissinet-Tachet L."/>
            <person name="Lucic E."/>
            <person name="Frey-Klett P."/>
            <person name="Fourrey C."/>
            <person name="Feussner I."/>
            <person name="Gay G."/>
            <person name="Grimwood J."/>
            <person name="Hoegger P.J."/>
            <person name="Jain P."/>
            <person name="Kilaru S."/>
            <person name="Labbe J."/>
            <person name="Lin Y.C."/>
            <person name="Legue V."/>
            <person name="Le Tacon F."/>
            <person name="Marmeisse R."/>
            <person name="Melayah D."/>
            <person name="Montanini B."/>
            <person name="Muratet M."/>
            <person name="Nehls U."/>
            <person name="Niculita-Hirzel H."/>
            <person name="Oudot-Le Secq M.P."/>
            <person name="Peter M."/>
            <person name="Quesneville H."/>
            <person name="Rajashekar B."/>
            <person name="Reich M."/>
            <person name="Rouhier N."/>
            <person name="Schmutz J."/>
            <person name="Yin T."/>
            <person name="Chalot M."/>
            <person name="Henrissat B."/>
            <person name="Kuees U."/>
            <person name="Lucas S."/>
            <person name="Van de Peer Y."/>
            <person name="Podila G.K."/>
            <person name="Polle A."/>
            <person name="Pukkila P.J."/>
            <person name="Richardson P.M."/>
            <person name="Rouze P."/>
            <person name="Sanders I.R."/>
            <person name="Stajich J.E."/>
            <person name="Tunlid A."/>
            <person name="Tuskan G."/>
            <person name="Grigoriev I.V."/>
        </authorList>
    </citation>
    <scope>NUCLEOTIDE SEQUENCE [LARGE SCALE GENOMIC DNA]</scope>
    <source>
        <strain evidence="4">S238N-H82 / ATCC MYA-4686</strain>
    </source>
</reference>
<dbReference type="FunCoup" id="B0CRW4">
    <property type="interactions" value="76"/>
</dbReference>
<dbReference type="InterPro" id="IPR052275">
    <property type="entry name" value="Mt_Fe-S_assembly_factor"/>
</dbReference>
<dbReference type="KEGG" id="lbc:LACBIDRAFT_305767"/>
<evidence type="ECO:0000256" key="2">
    <source>
        <dbReference type="RuleBase" id="RU003860"/>
    </source>
</evidence>
<dbReference type="SUPFAM" id="SSF82657">
    <property type="entry name" value="BolA-like"/>
    <property type="match status" value="1"/>
</dbReference>
<name>B0CRW4_LACBS</name>
<evidence type="ECO:0000313" key="4">
    <source>
        <dbReference type="Proteomes" id="UP000001194"/>
    </source>
</evidence>
<dbReference type="Gene3D" id="3.10.20.90">
    <property type="entry name" value="Phosphatidylinositol 3-kinase Catalytic Subunit, Chain A, domain 1"/>
    <property type="match status" value="1"/>
</dbReference>
<dbReference type="RefSeq" id="XP_001874750.1">
    <property type="nucleotide sequence ID" value="XM_001874715.1"/>
</dbReference>
<dbReference type="HOGENOM" id="CLU_109462_0_1_1"/>
<organism evidence="4">
    <name type="scientific">Laccaria bicolor (strain S238N-H82 / ATCC MYA-4686)</name>
    <name type="common">Bicoloured deceiver</name>
    <name type="synonym">Laccaria laccata var. bicolor</name>
    <dbReference type="NCBI Taxonomy" id="486041"/>
    <lineage>
        <taxon>Eukaryota</taxon>
        <taxon>Fungi</taxon>
        <taxon>Dikarya</taxon>
        <taxon>Basidiomycota</taxon>
        <taxon>Agaricomycotina</taxon>
        <taxon>Agaricomycetes</taxon>
        <taxon>Agaricomycetidae</taxon>
        <taxon>Agaricales</taxon>
        <taxon>Agaricineae</taxon>
        <taxon>Hydnangiaceae</taxon>
        <taxon>Laccaria</taxon>
    </lineage>
</organism>
<dbReference type="GO" id="GO:0005759">
    <property type="term" value="C:mitochondrial matrix"/>
    <property type="evidence" value="ECO:0007669"/>
    <property type="project" value="TreeGrafter"/>
</dbReference>
<dbReference type="PANTHER" id="PTHR46188">
    <property type="entry name" value="BOLA-LIKE PROTEIN 3"/>
    <property type="match status" value="1"/>
</dbReference>
<dbReference type="InterPro" id="IPR036065">
    <property type="entry name" value="BolA-like_sf"/>
</dbReference>
<dbReference type="Proteomes" id="UP000001194">
    <property type="component" value="Unassembled WGS sequence"/>
</dbReference>
<protein>
    <submittedName>
        <fullName evidence="3">Predicted protein</fullName>
    </submittedName>
</protein>
<evidence type="ECO:0000256" key="1">
    <source>
        <dbReference type="ARBA" id="ARBA00005578"/>
    </source>
</evidence>
<comment type="similarity">
    <text evidence="1 2">Belongs to the BolA/IbaG family.</text>
</comment>
<sequence>MLSRRILSALQATRPFSTTAQWRNTSSHLSDGEQTIHDKLIARFAPSHLKVLDVSGGCGSFYAITIASESFNGLSTIKQHKLVTETLKQEIEGIHGLQIKTIPQLSPEN</sequence>
<proteinExistence type="inferred from homology"/>
<dbReference type="InParanoid" id="B0CRW4"/>
<dbReference type="InterPro" id="IPR002634">
    <property type="entry name" value="BolA"/>
</dbReference>
<dbReference type="OrthoDB" id="203381at2759"/>
<dbReference type="Pfam" id="PF01722">
    <property type="entry name" value="BolA"/>
    <property type="match status" value="1"/>
</dbReference>
<dbReference type="EMBL" id="DS547092">
    <property type="protein sequence ID" value="EDR14191.1"/>
    <property type="molecule type" value="Genomic_DNA"/>
</dbReference>
<dbReference type="GeneID" id="6070817"/>
<keyword evidence="4" id="KW-1185">Reference proteome</keyword>
<dbReference type="AlphaFoldDB" id="B0CRW4"/>
<dbReference type="PANTHER" id="PTHR46188:SF1">
    <property type="entry name" value="BOLA-LIKE PROTEIN 3"/>
    <property type="match status" value="1"/>
</dbReference>